<dbReference type="Proteomes" id="UP001293254">
    <property type="component" value="Unassembled WGS sequence"/>
</dbReference>
<gene>
    <name evidence="1" type="ORF">Salat_2069900</name>
</gene>
<dbReference type="EMBL" id="JACGWO010000008">
    <property type="protein sequence ID" value="KAK4421194.1"/>
    <property type="molecule type" value="Genomic_DNA"/>
</dbReference>
<sequence length="107" mass="12019">MLLHSRVCIRGFSYLLDPFLKDRHSRRSLFLVRSYVLLEGSEALSSSYGVQPRLSSLREILKTRPSFSLLTLSCPGGALVSSRPSFSHRPRFHRPPPACFSIADPST</sequence>
<reference evidence="1" key="1">
    <citation type="submission" date="2020-06" db="EMBL/GenBank/DDBJ databases">
        <authorList>
            <person name="Li T."/>
            <person name="Hu X."/>
            <person name="Zhang T."/>
            <person name="Song X."/>
            <person name="Zhang H."/>
            <person name="Dai N."/>
            <person name="Sheng W."/>
            <person name="Hou X."/>
            <person name="Wei L."/>
        </authorList>
    </citation>
    <scope>NUCLEOTIDE SEQUENCE</scope>
    <source>
        <strain evidence="1">3651</strain>
        <tissue evidence="1">Leaf</tissue>
    </source>
</reference>
<name>A0AAE1Y063_9LAMI</name>
<organism evidence="1 2">
    <name type="scientific">Sesamum alatum</name>
    <dbReference type="NCBI Taxonomy" id="300844"/>
    <lineage>
        <taxon>Eukaryota</taxon>
        <taxon>Viridiplantae</taxon>
        <taxon>Streptophyta</taxon>
        <taxon>Embryophyta</taxon>
        <taxon>Tracheophyta</taxon>
        <taxon>Spermatophyta</taxon>
        <taxon>Magnoliopsida</taxon>
        <taxon>eudicotyledons</taxon>
        <taxon>Gunneridae</taxon>
        <taxon>Pentapetalae</taxon>
        <taxon>asterids</taxon>
        <taxon>lamiids</taxon>
        <taxon>Lamiales</taxon>
        <taxon>Pedaliaceae</taxon>
        <taxon>Sesamum</taxon>
    </lineage>
</organism>
<comment type="caution">
    <text evidence="1">The sequence shown here is derived from an EMBL/GenBank/DDBJ whole genome shotgun (WGS) entry which is preliminary data.</text>
</comment>
<keyword evidence="2" id="KW-1185">Reference proteome</keyword>
<dbReference type="AlphaFoldDB" id="A0AAE1Y063"/>
<evidence type="ECO:0000313" key="2">
    <source>
        <dbReference type="Proteomes" id="UP001293254"/>
    </source>
</evidence>
<protein>
    <submittedName>
        <fullName evidence="1">Uncharacterized protein</fullName>
    </submittedName>
</protein>
<accession>A0AAE1Y063</accession>
<evidence type="ECO:0000313" key="1">
    <source>
        <dbReference type="EMBL" id="KAK4421194.1"/>
    </source>
</evidence>
<reference evidence="1" key="2">
    <citation type="journal article" date="2024" name="Plant">
        <title>Genomic evolution and insights into agronomic trait innovations of Sesamum species.</title>
        <authorList>
            <person name="Miao H."/>
            <person name="Wang L."/>
            <person name="Qu L."/>
            <person name="Liu H."/>
            <person name="Sun Y."/>
            <person name="Le M."/>
            <person name="Wang Q."/>
            <person name="Wei S."/>
            <person name="Zheng Y."/>
            <person name="Lin W."/>
            <person name="Duan Y."/>
            <person name="Cao H."/>
            <person name="Xiong S."/>
            <person name="Wang X."/>
            <person name="Wei L."/>
            <person name="Li C."/>
            <person name="Ma Q."/>
            <person name="Ju M."/>
            <person name="Zhao R."/>
            <person name="Li G."/>
            <person name="Mu C."/>
            <person name="Tian Q."/>
            <person name="Mei H."/>
            <person name="Zhang T."/>
            <person name="Gao T."/>
            <person name="Zhang H."/>
        </authorList>
    </citation>
    <scope>NUCLEOTIDE SEQUENCE</scope>
    <source>
        <strain evidence="1">3651</strain>
    </source>
</reference>
<proteinExistence type="predicted"/>